<evidence type="ECO:0000313" key="2">
    <source>
        <dbReference type="EMBL" id="MFC4259478.1"/>
    </source>
</evidence>
<keyword evidence="1" id="KW-1133">Transmembrane helix</keyword>
<keyword evidence="1" id="KW-0472">Membrane</keyword>
<gene>
    <name evidence="2" type="ORF">ACFOZ5_10610</name>
</gene>
<protein>
    <recommendedName>
        <fullName evidence="4">Tetratricopeptide repeat protein</fullName>
    </recommendedName>
</protein>
<dbReference type="EMBL" id="JBHSDI010000013">
    <property type="protein sequence ID" value="MFC4259478.1"/>
    <property type="molecule type" value="Genomic_DNA"/>
</dbReference>
<name>A0ABV8QIG5_9GAMM</name>
<sequence length="227" mass="24094">MTEHKQPIPAEQAYLAAQDLEVAGRTEEALAAYQSIIDDNGSSLWSDSAAQAMNRIAEGVPLTTSLRQARDPSCKRFTRSLSPGHALITAVIVALMAAAVGPLVAGSWVVLVTMDLMPVPVIYMVGAMPAGLAGLLFAAWVLGHCHLKGYMPERVKLAGTICGALAVAVSGWVLVPMVSAHSLPDGAVVFLIVHGMVGGMFMGWLGGKLVWYRVDRDAPPYSTRQSR</sequence>
<dbReference type="RefSeq" id="WP_379887052.1">
    <property type="nucleotide sequence ID" value="NZ_JBHSDI010000013.1"/>
</dbReference>
<feature type="transmembrane region" description="Helical" evidence="1">
    <location>
        <begin position="155"/>
        <end position="175"/>
    </location>
</feature>
<feature type="transmembrane region" description="Helical" evidence="1">
    <location>
        <begin position="187"/>
        <end position="206"/>
    </location>
</feature>
<dbReference type="Proteomes" id="UP001595798">
    <property type="component" value="Unassembled WGS sequence"/>
</dbReference>
<reference evidence="3" key="1">
    <citation type="journal article" date="2019" name="Int. J. Syst. Evol. Microbiol.">
        <title>The Global Catalogue of Microorganisms (GCM) 10K type strain sequencing project: providing services to taxonomists for standard genome sequencing and annotation.</title>
        <authorList>
            <consortium name="The Broad Institute Genomics Platform"/>
            <consortium name="The Broad Institute Genome Sequencing Center for Infectious Disease"/>
            <person name="Wu L."/>
            <person name="Ma J."/>
        </authorList>
    </citation>
    <scope>NUCLEOTIDE SEQUENCE [LARGE SCALE GENOMIC DNA]</scope>
    <source>
        <strain evidence="3">CECT 7297</strain>
    </source>
</reference>
<accession>A0ABV8QIG5</accession>
<comment type="caution">
    <text evidence="2">The sequence shown here is derived from an EMBL/GenBank/DDBJ whole genome shotgun (WGS) entry which is preliminary data.</text>
</comment>
<feature type="transmembrane region" description="Helical" evidence="1">
    <location>
        <begin position="121"/>
        <end position="143"/>
    </location>
</feature>
<feature type="transmembrane region" description="Helical" evidence="1">
    <location>
        <begin position="86"/>
        <end position="109"/>
    </location>
</feature>
<evidence type="ECO:0000313" key="3">
    <source>
        <dbReference type="Proteomes" id="UP001595798"/>
    </source>
</evidence>
<evidence type="ECO:0000256" key="1">
    <source>
        <dbReference type="SAM" id="Phobius"/>
    </source>
</evidence>
<organism evidence="2 3">
    <name type="scientific">Marinobacter lacisalsi</name>
    <dbReference type="NCBI Taxonomy" id="475979"/>
    <lineage>
        <taxon>Bacteria</taxon>
        <taxon>Pseudomonadati</taxon>
        <taxon>Pseudomonadota</taxon>
        <taxon>Gammaproteobacteria</taxon>
        <taxon>Pseudomonadales</taxon>
        <taxon>Marinobacteraceae</taxon>
        <taxon>Marinobacter</taxon>
    </lineage>
</organism>
<evidence type="ECO:0008006" key="4">
    <source>
        <dbReference type="Google" id="ProtNLM"/>
    </source>
</evidence>
<keyword evidence="1" id="KW-0812">Transmembrane</keyword>
<proteinExistence type="predicted"/>
<keyword evidence="3" id="KW-1185">Reference proteome</keyword>